<feature type="transmembrane region" description="Helical" evidence="1">
    <location>
        <begin position="244"/>
        <end position="265"/>
    </location>
</feature>
<feature type="transmembrane region" description="Helical" evidence="1">
    <location>
        <begin position="40"/>
        <end position="60"/>
    </location>
</feature>
<feature type="transmembrane region" description="Helical" evidence="1">
    <location>
        <begin position="146"/>
        <end position="165"/>
    </location>
</feature>
<dbReference type="InterPro" id="IPR046477">
    <property type="entry name" value="DUF6798"/>
</dbReference>
<evidence type="ECO:0000259" key="2">
    <source>
        <dbReference type="Pfam" id="PF20604"/>
    </source>
</evidence>
<comment type="caution">
    <text evidence="3">The sequence shown here is derived from an EMBL/GenBank/DDBJ whole genome shotgun (WGS) entry which is preliminary data.</text>
</comment>
<proteinExistence type="predicted"/>
<protein>
    <recommendedName>
        <fullName evidence="2">DUF6798 domain-containing protein</fullName>
    </recommendedName>
</protein>
<keyword evidence="1" id="KW-0812">Transmembrane</keyword>
<sequence>MKAAEPLVLPGARKPVRLRGPVRHPAPPARPRTRRPARTFLVPAAQAALCAAVLGTLLDLRYGYAAGRMDHFVLSTVGLHWVHPDWFAGDWAMTHAPQPHWFFDVETWFGASLGILAGVYLLHWFASLIVFGLGTVLLARSWAPGYALPVALSVSAMTALTPGLLMGTGSPVLAIALPEMLGGFLVYLFVAAILTGRREIAWVVAPVTAIVHVQQGSIVAVLIGLVLAIDLLRRRAGHSLPPGLLKPAVVSLTVTGVLVIGGLAARPVAGSIGDFADICETLIPYHCAADKWGSHDVHTALASLGLAGLTGFLVPRARRALWFVVFFLPALVLVAGVFAVRWRVPELGLLAQGINVFRLDAFLAAFAPWGLLVPLLRSKGRHPRLLLAVTLVLGYLAVGPATWGSWLIAPHRGGLAMLIGAVALVVGARAVYSGTASQRLLWSCTLLVGAEFVASAASAGLLTARSAGVASPGLRTDVTSDFDRWGRAVEQIVPVGAQLVSPPTDQRIRMATHRGIVVDCKYVPYGGEPWHEFRRRLDALGGIAQCHGDPHGYADLNPDQLWQAARTYGASYAVLAMPKVPVMRRLVAQGWVQVMGPENRIPYVVMRIPGG</sequence>
<gene>
    <name evidence="3" type="ORF">GCM10009839_45540</name>
</gene>
<keyword evidence="1" id="KW-0472">Membrane</keyword>
<accession>A0ABP5G3H4</accession>
<evidence type="ECO:0000313" key="4">
    <source>
        <dbReference type="Proteomes" id="UP001500751"/>
    </source>
</evidence>
<dbReference type="EMBL" id="BAAAQN010000027">
    <property type="protein sequence ID" value="GAA2038774.1"/>
    <property type="molecule type" value="Genomic_DNA"/>
</dbReference>
<feature type="transmembrane region" description="Helical" evidence="1">
    <location>
        <begin position="354"/>
        <end position="373"/>
    </location>
</feature>
<name>A0ABP5G3H4_9ACTN</name>
<evidence type="ECO:0000313" key="3">
    <source>
        <dbReference type="EMBL" id="GAA2038774.1"/>
    </source>
</evidence>
<reference evidence="4" key="1">
    <citation type="journal article" date="2019" name="Int. J. Syst. Evol. Microbiol.">
        <title>The Global Catalogue of Microorganisms (GCM) 10K type strain sequencing project: providing services to taxonomists for standard genome sequencing and annotation.</title>
        <authorList>
            <consortium name="The Broad Institute Genomics Platform"/>
            <consortium name="The Broad Institute Genome Sequencing Center for Infectious Disease"/>
            <person name="Wu L."/>
            <person name="Ma J."/>
        </authorList>
    </citation>
    <scope>NUCLEOTIDE SEQUENCE [LARGE SCALE GENOMIC DNA]</scope>
    <source>
        <strain evidence="4">JCM 16014</strain>
    </source>
</reference>
<evidence type="ECO:0000256" key="1">
    <source>
        <dbReference type="SAM" id="Phobius"/>
    </source>
</evidence>
<feature type="transmembrane region" description="Helical" evidence="1">
    <location>
        <begin position="321"/>
        <end position="342"/>
    </location>
</feature>
<dbReference type="Pfam" id="PF20604">
    <property type="entry name" value="DUF6798"/>
    <property type="match status" value="1"/>
</dbReference>
<keyword evidence="4" id="KW-1185">Reference proteome</keyword>
<feature type="transmembrane region" description="Helical" evidence="1">
    <location>
        <begin position="200"/>
        <end position="232"/>
    </location>
</feature>
<dbReference type="Proteomes" id="UP001500751">
    <property type="component" value="Unassembled WGS sequence"/>
</dbReference>
<feature type="transmembrane region" description="Helical" evidence="1">
    <location>
        <begin position="385"/>
        <end position="408"/>
    </location>
</feature>
<feature type="transmembrane region" description="Helical" evidence="1">
    <location>
        <begin position="414"/>
        <end position="432"/>
    </location>
</feature>
<feature type="transmembrane region" description="Helical" evidence="1">
    <location>
        <begin position="172"/>
        <end position="194"/>
    </location>
</feature>
<organism evidence="3 4">
    <name type="scientific">Catenulispora yoronensis</name>
    <dbReference type="NCBI Taxonomy" id="450799"/>
    <lineage>
        <taxon>Bacteria</taxon>
        <taxon>Bacillati</taxon>
        <taxon>Actinomycetota</taxon>
        <taxon>Actinomycetes</taxon>
        <taxon>Catenulisporales</taxon>
        <taxon>Catenulisporaceae</taxon>
        <taxon>Catenulispora</taxon>
    </lineage>
</organism>
<keyword evidence="1" id="KW-1133">Transmembrane helix</keyword>
<feature type="transmembrane region" description="Helical" evidence="1">
    <location>
        <begin position="439"/>
        <end position="462"/>
    </location>
</feature>
<feature type="transmembrane region" description="Helical" evidence="1">
    <location>
        <begin position="108"/>
        <end position="134"/>
    </location>
</feature>
<dbReference type="RefSeq" id="WP_344667658.1">
    <property type="nucleotide sequence ID" value="NZ_BAAAQN010000027.1"/>
</dbReference>
<feature type="domain" description="DUF6798" evidence="2">
    <location>
        <begin position="489"/>
        <end position="539"/>
    </location>
</feature>